<keyword evidence="25" id="KW-1185">Reference proteome</keyword>
<evidence type="ECO:0000256" key="21">
    <source>
        <dbReference type="ARBA" id="ARBA00079339"/>
    </source>
</evidence>
<evidence type="ECO:0000256" key="18">
    <source>
        <dbReference type="ARBA" id="ARBA00049790"/>
    </source>
</evidence>
<dbReference type="SUPFAM" id="SSF53335">
    <property type="entry name" value="S-adenosyl-L-methionine-dependent methyltransferases"/>
    <property type="match status" value="1"/>
</dbReference>
<evidence type="ECO:0000256" key="4">
    <source>
        <dbReference type="ARBA" id="ARBA00018517"/>
    </source>
</evidence>
<reference evidence="24" key="1">
    <citation type="journal article" date="2020" name="Fungal Divers.">
        <title>Resolving the Mortierellaceae phylogeny through synthesis of multi-gene phylogenetics and phylogenomics.</title>
        <authorList>
            <person name="Vandepol N."/>
            <person name="Liber J."/>
            <person name="Desiro A."/>
            <person name="Na H."/>
            <person name="Kennedy M."/>
            <person name="Barry K."/>
            <person name="Grigoriev I.V."/>
            <person name="Miller A.N."/>
            <person name="O'Donnell K."/>
            <person name="Stajich J.E."/>
            <person name="Bonito G."/>
        </authorList>
    </citation>
    <scope>NUCLEOTIDE SEQUENCE</scope>
    <source>
        <strain evidence="24">KOD1015</strain>
    </source>
</reference>
<comment type="similarity">
    <text evidence="13">Belongs to the methyltransferase superfamily. Trimethylguanosine synthase family.</text>
</comment>
<dbReference type="Gene3D" id="3.40.50.150">
    <property type="entry name" value="Vaccinia Virus protein VP39"/>
    <property type="match status" value="1"/>
</dbReference>
<dbReference type="AlphaFoldDB" id="A0A9P6KAT7"/>
<dbReference type="GO" id="GO:0015030">
    <property type="term" value="C:Cajal body"/>
    <property type="evidence" value="ECO:0007669"/>
    <property type="project" value="UniProtKB-SubCell"/>
</dbReference>
<evidence type="ECO:0000256" key="3">
    <source>
        <dbReference type="ARBA" id="ARBA00004604"/>
    </source>
</evidence>
<feature type="compositionally biased region" description="Basic and acidic residues" evidence="23">
    <location>
        <begin position="246"/>
        <end position="262"/>
    </location>
</feature>
<comment type="catalytic activity">
    <reaction evidence="16">
        <text>a 5'-end (N(2),N(7)-dimethyl 5'-triphosphoguanosine)-ribonucleoside in snRNA + S-adenosyl-L-methionine = a 5'-end (N(2),N(2),N(7)-trimethyl 5'-triphosphoguanosine)-ribonucleoside in snRNA + S-adenosyl-L-homocysteine + H(+)</text>
        <dbReference type="Rhea" id="RHEA:78479"/>
        <dbReference type="Rhea" id="RHEA-COMP:19087"/>
        <dbReference type="Rhea" id="RHEA-COMP:19089"/>
        <dbReference type="ChEBI" id="CHEBI:15378"/>
        <dbReference type="ChEBI" id="CHEBI:57856"/>
        <dbReference type="ChEBI" id="CHEBI:59789"/>
        <dbReference type="ChEBI" id="CHEBI:167623"/>
        <dbReference type="ChEBI" id="CHEBI:172880"/>
    </reaction>
    <physiologicalReaction direction="left-to-right" evidence="16">
        <dbReference type="Rhea" id="RHEA:78480"/>
    </physiologicalReaction>
</comment>
<evidence type="ECO:0000256" key="22">
    <source>
        <dbReference type="ARBA" id="ARBA00081504"/>
    </source>
</evidence>
<feature type="compositionally biased region" description="Basic residues" evidence="23">
    <location>
        <begin position="1"/>
        <end position="18"/>
    </location>
</feature>
<comment type="catalytic activity">
    <reaction evidence="15">
        <text>a 5'-end (N(7)-methyl 5'-triphosphoguanosine)-ribonucleoside in snoRNA + S-adenosyl-L-methionine = a 5'-end (N(2),N(7)-dimethyl 5'-triphosphoguanosine)-ribonucleoside in snoRNA + S-adenosyl-L-homocysteine + H(+)</text>
        <dbReference type="Rhea" id="RHEA:78475"/>
        <dbReference type="Rhea" id="RHEA-COMP:19086"/>
        <dbReference type="Rhea" id="RHEA-COMP:19088"/>
        <dbReference type="ChEBI" id="CHEBI:15378"/>
        <dbReference type="ChEBI" id="CHEBI:57856"/>
        <dbReference type="ChEBI" id="CHEBI:59789"/>
        <dbReference type="ChEBI" id="CHEBI:156461"/>
        <dbReference type="ChEBI" id="CHEBI:172880"/>
    </reaction>
    <physiologicalReaction direction="left-to-right" evidence="15">
        <dbReference type="Rhea" id="RHEA:78476"/>
    </physiologicalReaction>
</comment>
<feature type="region of interest" description="Disordered" evidence="23">
    <location>
        <begin position="1"/>
        <end position="108"/>
    </location>
</feature>
<comment type="catalytic activity">
    <reaction evidence="14">
        <text>a 5'-end (N(2),N(7)-dimethyl 5'-triphosphoguanosine)-ribonucleoside in snoRNA + S-adenosyl-L-methionine = a 5'-end (N(2),N(2),N(7)-trimethyl 5'-triphosphoguanosine)-ribonucleoside in snoRNA + S-adenosyl-L-homocysteine + H(+)</text>
        <dbReference type="Rhea" id="RHEA:78507"/>
        <dbReference type="Rhea" id="RHEA-COMP:19088"/>
        <dbReference type="Rhea" id="RHEA-COMP:19090"/>
        <dbReference type="ChEBI" id="CHEBI:15378"/>
        <dbReference type="ChEBI" id="CHEBI:57856"/>
        <dbReference type="ChEBI" id="CHEBI:59789"/>
        <dbReference type="ChEBI" id="CHEBI:167623"/>
        <dbReference type="ChEBI" id="CHEBI:172880"/>
    </reaction>
    <physiologicalReaction direction="left-to-right" evidence="14">
        <dbReference type="Rhea" id="RHEA:78508"/>
    </physiologicalReaction>
</comment>
<evidence type="ECO:0000256" key="1">
    <source>
        <dbReference type="ARBA" id="ARBA00004408"/>
    </source>
</evidence>
<dbReference type="PANTHER" id="PTHR14741:SF32">
    <property type="entry name" value="TRIMETHYLGUANOSINE SYNTHASE"/>
    <property type="match status" value="1"/>
</dbReference>
<organism evidence="24 25">
    <name type="scientific">Lunasporangiospora selenospora</name>
    <dbReference type="NCBI Taxonomy" id="979761"/>
    <lineage>
        <taxon>Eukaryota</taxon>
        <taxon>Fungi</taxon>
        <taxon>Fungi incertae sedis</taxon>
        <taxon>Mucoromycota</taxon>
        <taxon>Mortierellomycotina</taxon>
        <taxon>Mortierellomycetes</taxon>
        <taxon>Mortierellales</taxon>
        <taxon>Mortierellaceae</taxon>
        <taxon>Lunasporangiospora</taxon>
    </lineage>
</organism>
<name>A0A9P6KAT7_9FUNG</name>
<evidence type="ECO:0000313" key="24">
    <source>
        <dbReference type="EMBL" id="KAF9578604.1"/>
    </source>
</evidence>
<evidence type="ECO:0000256" key="8">
    <source>
        <dbReference type="ARBA" id="ARBA00022679"/>
    </source>
</evidence>
<dbReference type="CDD" id="cd02440">
    <property type="entry name" value="AdoMet_MTases"/>
    <property type="match status" value="1"/>
</dbReference>
<accession>A0A9P6KAT7</accession>
<keyword evidence="9" id="KW-0949">S-adenosyl-L-methionine</keyword>
<evidence type="ECO:0000256" key="11">
    <source>
        <dbReference type="ARBA" id="ARBA00023163"/>
    </source>
</evidence>
<evidence type="ECO:0000256" key="6">
    <source>
        <dbReference type="ARBA" id="ARBA00022553"/>
    </source>
</evidence>
<evidence type="ECO:0000256" key="17">
    <source>
        <dbReference type="ARBA" id="ARBA00049075"/>
    </source>
</evidence>
<comment type="function">
    <text evidence="19">Catalyzes the 2 serial methylation steps for the conversion of the 7-monomethylguanosine (m(7)G) caps of snRNAs and snoRNAs to a 2,2,7-trimethylguanosine (m(2,2,7)G) cap structure. The enzyme is specific for guanine, and N7 methylation must precede N2 methylation. Hypermethylation of the m7G cap of U snRNAs leads to their concentration in nuclear foci, their colocalization with coilin and the formation of canonical Cajal bodies (CBs). Plays a role in transcriptional regulation.</text>
</comment>
<evidence type="ECO:0000256" key="14">
    <source>
        <dbReference type="ARBA" id="ARBA00047418"/>
    </source>
</evidence>
<dbReference type="Pfam" id="PF09445">
    <property type="entry name" value="Methyltransf_15"/>
    <property type="match status" value="1"/>
</dbReference>
<dbReference type="PANTHER" id="PTHR14741">
    <property type="entry name" value="S-ADENOSYLMETHIONINE-DEPENDENT METHYLTRANSFERASE RELATED"/>
    <property type="match status" value="1"/>
</dbReference>
<evidence type="ECO:0000256" key="15">
    <source>
        <dbReference type="ARBA" id="ARBA00048740"/>
    </source>
</evidence>
<dbReference type="GO" id="GO:0071164">
    <property type="term" value="F:RNA cap trimethylguanosine synthase activity"/>
    <property type="evidence" value="ECO:0007669"/>
    <property type="project" value="TreeGrafter"/>
</dbReference>
<evidence type="ECO:0000256" key="9">
    <source>
        <dbReference type="ARBA" id="ARBA00022691"/>
    </source>
</evidence>
<keyword evidence="10" id="KW-0805">Transcription regulation</keyword>
<evidence type="ECO:0000256" key="13">
    <source>
        <dbReference type="ARBA" id="ARBA00025783"/>
    </source>
</evidence>
<dbReference type="Proteomes" id="UP000780801">
    <property type="component" value="Unassembled WGS sequence"/>
</dbReference>
<dbReference type="GO" id="GO:0005730">
    <property type="term" value="C:nucleolus"/>
    <property type="evidence" value="ECO:0007669"/>
    <property type="project" value="UniProtKB-SubCell"/>
</dbReference>
<evidence type="ECO:0000256" key="12">
    <source>
        <dbReference type="ARBA" id="ARBA00023242"/>
    </source>
</evidence>
<dbReference type="InterPro" id="IPR019012">
    <property type="entry name" value="RNA_cap_Gua-N2-MeTrfase"/>
</dbReference>
<gene>
    <name evidence="24" type="primary">TGS1</name>
    <name evidence="24" type="ORF">BGW38_005513</name>
</gene>
<evidence type="ECO:0000313" key="25">
    <source>
        <dbReference type="Proteomes" id="UP000780801"/>
    </source>
</evidence>
<evidence type="ECO:0000256" key="2">
    <source>
        <dbReference type="ARBA" id="ARBA00004496"/>
    </source>
</evidence>
<comment type="subcellular location">
    <subcellularLocation>
        <location evidence="2">Cytoplasm</location>
    </subcellularLocation>
    <subcellularLocation>
        <location evidence="1">Nucleus</location>
        <location evidence="1">Cajal body</location>
    </subcellularLocation>
    <subcellularLocation>
        <location evidence="3">Nucleus</location>
        <location evidence="3">Nucleolus</location>
    </subcellularLocation>
</comment>
<feature type="compositionally biased region" description="Basic residues" evidence="23">
    <location>
        <begin position="144"/>
        <end position="156"/>
    </location>
</feature>
<dbReference type="GO" id="GO:0005737">
    <property type="term" value="C:cytoplasm"/>
    <property type="evidence" value="ECO:0007669"/>
    <property type="project" value="UniProtKB-SubCell"/>
</dbReference>
<comment type="caution">
    <text evidence="24">The sequence shown here is derived from an EMBL/GenBank/DDBJ whole genome shotgun (WGS) entry which is preliminary data.</text>
</comment>
<evidence type="ECO:0000256" key="5">
    <source>
        <dbReference type="ARBA" id="ARBA00022490"/>
    </source>
</evidence>
<protein>
    <recommendedName>
        <fullName evidence="4">Trimethylguanosine synthase</fullName>
    </recommendedName>
    <alternativeName>
        <fullName evidence="18">Cap-specific guanine-N(2) methyltransferase</fullName>
    </alternativeName>
    <alternativeName>
        <fullName evidence="21">Nuclear receptor coactivator 6-interacting protein</fullName>
    </alternativeName>
    <alternativeName>
        <fullName evidence="22">PRIP-interacting protein with methyltransferase motif</fullName>
    </alternativeName>
</protein>
<evidence type="ECO:0000256" key="19">
    <source>
        <dbReference type="ARBA" id="ARBA00057179"/>
    </source>
</evidence>
<evidence type="ECO:0000256" key="7">
    <source>
        <dbReference type="ARBA" id="ARBA00022603"/>
    </source>
</evidence>
<keyword evidence="8" id="KW-0808">Transferase</keyword>
<feature type="region of interest" description="Disordered" evidence="23">
    <location>
        <begin position="523"/>
        <end position="548"/>
    </location>
</feature>
<feature type="compositionally biased region" description="Polar residues" evidence="23">
    <location>
        <begin position="32"/>
        <end position="62"/>
    </location>
</feature>
<sequence>MVRKSKKEAKSSFTKKKNDRPTVLQPKKQPQALESKQANSALPTTPSKNGPSSKTTSESARLTKTEKRRSRRQKKREKREQKKGEDEEGLCSDKDEIESDGPEEIPIRRMIETVETAEQAIGVLEVGTDGKQLTASTLSTISKEKKKKQKKKKNLQKVHDNSEATLALGDAIVAMKETETKRRTLQVERSGSTNGVLSKDDENILSLMEQIQTRKKVDLQYHSGTPTKPTLKSLESSLVMSKEISEHDMTHPPEQDAKASKDSKKKRKRSMDPLSSESEDNSGCENPKRIKFESREVYTALQQSEENALDRRVDYRSNTELPKDMQKYWHQRYRYFTLFDQGIKLDKEGWYSVTPERIAAHIAERCRGDIVIDAFCGVGGNTIQFALTCHQVIAIDIDPVRLACARHNAKIYGVEDRIEFICGDFMTLIPKLKADVVFLSPPWGGPGYLAQDEFDIKRDIPMDGEVLFRETSKITPNIAYFLPRNSNAEQIGRLAGPDGFCEIERNVLNNVCKAWTAYFGELAEPEEEYDEQEGEGGEGDEYPDADFE</sequence>
<keyword evidence="11" id="KW-0804">Transcription</keyword>
<dbReference type="OrthoDB" id="194443at2759"/>
<proteinExistence type="inferred from homology"/>
<comment type="catalytic activity">
    <reaction evidence="17">
        <text>a 5'-end (N(7)-methyl 5'-triphosphoguanosine)-ribonucleoside in snRNA + S-adenosyl-L-methionine = a 5'-end (N(2),N(7)-dimethyl 5'-triphosphoguanosine)-ribonucleoside in snRNA + S-adenosyl-L-homocysteine + H(+)</text>
        <dbReference type="Rhea" id="RHEA:78471"/>
        <dbReference type="Rhea" id="RHEA-COMP:19085"/>
        <dbReference type="Rhea" id="RHEA-COMP:19087"/>
        <dbReference type="ChEBI" id="CHEBI:15378"/>
        <dbReference type="ChEBI" id="CHEBI:57856"/>
        <dbReference type="ChEBI" id="CHEBI:59789"/>
        <dbReference type="ChEBI" id="CHEBI:156461"/>
        <dbReference type="ChEBI" id="CHEBI:172880"/>
    </reaction>
    <physiologicalReaction direction="left-to-right" evidence="17">
        <dbReference type="Rhea" id="RHEA:78472"/>
    </physiologicalReaction>
</comment>
<feature type="compositionally biased region" description="Basic residues" evidence="23">
    <location>
        <begin position="66"/>
        <end position="77"/>
    </location>
</feature>
<keyword evidence="12" id="KW-0539">Nucleus</keyword>
<dbReference type="FunFam" id="3.40.50.150:FF:000066">
    <property type="entry name" value="Trimethylguanosine synthase 1"/>
    <property type="match status" value="1"/>
</dbReference>
<keyword evidence="5" id="KW-0963">Cytoplasm</keyword>
<evidence type="ECO:0000256" key="10">
    <source>
        <dbReference type="ARBA" id="ARBA00023015"/>
    </source>
</evidence>
<keyword evidence="7" id="KW-0489">Methyltransferase</keyword>
<evidence type="ECO:0000256" key="23">
    <source>
        <dbReference type="SAM" id="MobiDB-lite"/>
    </source>
</evidence>
<keyword evidence="6" id="KW-0597">Phosphoprotein</keyword>
<comment type="subunit">
    <text evidence="20">May form homooligomers. Interacts with CREBBP/CBP, EED/WAIT1, EP300/P300, NCOA6/PRIP, PPARBP/PBP and SMN.</text>
</comment>
<dbReference type="EMBL" id="JAABOA010003492">
    <property type="protein sequence ID" value="KAF9578604.1"/>
    <property type="molecule type" value="Genomic_DNA"/>
</dbReference>
<evidence type="ECO:0000256" key="20">
    <source>
        <dbReference type="ARBA" id="ARBA00064494"/>
    </source>
</evidence>
<evidence type="ECO:0000256" key="16">
    <source>
        <dbReference type="ARBA" id="ARBA00048763"/>
    </source>
</evidence>
<feature type="compositionally biased region" description="Acidic residues" evidence="23">
    <location>
        <begin position="86"/>
        <end position="103"/>
    </location>
</feature>
<feature type="region of interest" description="Disordered" evidence="23">
    <location>
        <begin position="142"/>
        <end position="161"/>
    </location>
</feature>
<feature type="region of interest" description="Disordered" evidence="23">
    <location>
        <begin position="246"/>
        <end position="288"/>
    </location>
</feature>
<dbReference type="InterPro" id="IPR029063">
    <property type="entry name" value="SAM-dependent_MTases_sf"/>
</dbReference>